<dbReference type="Gene3D" id="3.40.50.300">
    <property type="entry name" value="P-loop containing nucleotide triphosphate hydrolases"/>
    <property type="match status" value="1"/>
</dbReference>
<dbReference type="GO" id="GO:0006109">
    <property type="term" value="P:regulation of carbohydrate metabolic process"/>
    <property type="evidence" value="ECO:0007669"/>
    <property type="project" value="InterPro"/>
</dbReference>
<dbReference type="InterPro" id="IPR011104">
    <property type="entry name" value="Hpr_kin/Pase_C"/>
</dbReference>
<dbReference type="Pfam" id="PF07475">
    <property type="entry name" value="Hpr_kinase_C"/>
    <property type="match status" value="1"/>
</dbReference>
<dbReference type="EMBL" id="SJST01000001">
    <property type="protein sequence ID" value="TCD16020.1"/>
    <property type="molecule type" value="Genomic_DNA"/>
</dbReference>
<evidence type="ECO:0000313" key="3">
    <source>
        <dbReference type="Proteomes" id="UP000291301"/>
    </source>
</evidence>
<organism evidence="2 3">
    <name type="scientific">Oricola cellulosilytica</name>
    <dbReference type="NCBI Taxonomy" id="1429082"/>
    <lineage>
        <taxon>Bacteria</taxon>
        <taxon>Pseudomonadati</taxon>
        <taxon>Pseudomonadota</taxon>
        <taxon>Alphaproteobacteria</taxon>
        <taxon>Hyphomicrobiales</taxon>
        <taxon>Ahrensiaceae</taxon>
        <taxon>Oricola</taxon>
    </lineage>
</organism>
<protein>
    <recommendedName>
        <fullName evidence="1">HPr kinase/phosphorylase C-terminal domain-containing protein</fullName>
    </recommendedName>
</protein>
<dbReference type="OrthoDB" id="8326226at2"/>
<accession>A0A4R0PHH3</accession>
<name>A0A4R0PHH3_9HYPH</name>
<feature type="domain" description="HPr kinase/phosphorylase C-terminal" evidence="1">
    <location>
        <begin position="10"/>
        <end position="142"/>
    </location>
</feature>
<comment type="caution">
    <text evidence="2">The sequence shown here is derived from an EMBL/GenBank/DDBJ whole genome shotgun (WGS) entry which is preliminary data.</text>
</comment>
<dbReference type="GO" id="GO:0000155">
    <property type="term" value="F:phosphorelay sensor kinase activity"/>
    <property type="evidence" value="ECO:0007669"/>
    <property type="project" value="InterPro"/>
</dbReference>
<evidence type="ECO:0000259" key="1">
    <source>
        <dbReference type="Pfam" id="PF07475"/>
    </source>
</evidence>
<dbReference type="GO" id="GO:0005524">
    <property type="term" value="F:ATP binding"/>
    <property type="evidence" value="ECO:0007669"/>
    <property type="project" value="InterPro"/>
</dbReference>
<dbReference type="RefSeq" id="WP_131564508.1">
    <property type="nucleotide sequence ID" value="NZ_JAINFK010000001.1"/>
</dbReference>
<reference evidence="2 3" key="1">
    <citation type="journal article" date="2015" name="Antonie Van Leeuwenhoek">
        <title>Oricola cellulosilytica gen. nov., sp. nov., a cellulose-degrading bacterium of the family Phyllobacteriaceae isolated from surface seashore water, and emended descriptions of Mesorhizobium loti and Phyllobacterium myrsinacearum.</title>
        <authorList>
            <person name="Hameed A."/>
            <person name="Shahina M."/>
            <person name="Lai W.A."/>
            <person name="Lin S.Y."/>
            <person name="Young L.S."/>
            <person name="Liu Y.C."/>
            <person name="Hsu Y.H."/>
            <person name="Young C.C."/>
        </authorList>
    </citation>
    <scope>NUCLEOTIDE SEQUENCE [LARGE SCALE GENOMIC DNA]</scope>
    <source>
        <strain evidence="2 3">KCTC 52183</strain>
    </source>
</reference>
<evidence type="ECO:0000313" key="2">
    <source>
        <dbReference type="EMBL" id="TCD16020.1"/>
    </source>
</evidence>
<dbReference type="SUPFAM" id="SSF53795">
    <property type="entry name" value="PEP carboxykinase-like"/>
    <property type="match status" value="1"/>
</dbReference>
<dbReference type="Proteomes" id="UP000291301">
    <property type="component" value="Unassembled WGS sequence"/>
</dbReference>
<sequence length="165" mass="17054">MTRRPKNSALGETTLEHVTVIEIDGRGVMIHGPSGVGKTALALELMHRCRVASVPVALVADDYAFVSGDVDTGCLVAKVPDRIAGLVELRGYGVAAVGPGRHRPETRLALAVALCPADEAERVADPGRHLTLHGVEVPEMALLAGTPASSALAVLGWLGLAASVI</sequence>
<proteinExistence type="predicted"/>
<dbReference type="AlphaFoldDB" id="A0A4R0PHH3"/>
<dbReference type="InterPro" id="IPR027417">
    <property type="entry name" value="P-loop_NTPase"/>
</dbReference>
<gene>
    <name evidence="2" type="ORF">E0D97_00825</name>
</gene>
<keyword evidence="3" id="KW-1185">Reference proteome</keyword>